<evidence type="ECO:0000313" key="2">
    <source>
        <dbReference type="Proteomes" id="UP000298663"/>
    </source>
</evidence>
<accession>A0A4U8UP42</accession>
<sequence>MRKKLFGRRFERRKLRKASKDLLRHLTWFDWTVRQLDGLASRIETVSVERETTMDAVSFRLRPREPGQPFFRGGISSNSSLPRLRASRHGSQTLVCRGVRSQDASTTAILVTLAEESARGSSLSSVFL</sequence>
<dbReference type="AlphaFoldDB" id="A0A4U8UP42"/>
<reference evidence="1 2" key="2">
    <citation type="journal article" date="2019" name="G3 (Bethesda)">
        <title>Hybrid Assembly of the Genome of the Entomopathogenic Nematode Steinernema carpocapsae Identifies the X-Chromosome.</title>
        <authorList>
            <person name="Serra L."/>
            <person name="Macchietto M."/>
            <person name="Macias-Munoz A."/>
            <person name="McGill C.J."/>
            <person name="Rodriguez I.M."/>
            <person name="Rodriguez B."/>
            <person name="Murad R."/>
            <person name="Mortazavi A."/>
        </authorList>
    </citation>
    <scope>NUCLEOTIDE SEQUENCE [LARGE SCALE GENOMIC DNA]</scope>
    <source>
        <strain evidence="1 2">ALL</strain>
    </source>
</reference>
<reference evidence="1 2" key="1">
    <citation type="journal article" date="2015" name="Genome Biol.">
        <title>Comparative genomics of Steinernema reveals deeply conserved gene regulatory networks.</title>
        <authorList>
            <person name="Dillman A.R."/>
            <person name="Macchietto M."/>
            <person name="Porter C.F."/>
            <person name="Rogers A."/>
            <person name="Williams B."/>
            <person name="Antoshechkin I."/>
            <person name="Lee M.M."/>
            <person name="Goodwin Z."/>
            <person name="Lu X."/>
            <person name="Lewis E.E."/>
            <person name="Goodrich-Blair H."/>
            <person name="Stock S.P."/>
            <person name="Adams B.J."/>
            <person name="Sternberg P.W."/>
            <person name="Mortazavi A."/>
        </authorList>
    </citation>
    <scope>NUCLEOTIDE SEQUENCE [LARGE SCALE GENOMIC DNA]</scope>
    <source>
        <strain evidence="1 2">ALL</strain>
    </source>
</reference>
<dbReference type="EMBL" id="AZBU02000001">
    <property type="protein sequence ID" value="TMS34065.1"/>
    <property type="molecule type" value="Genomic_DNA"/>
</dbReference>
<dbReference type="EMBL" id="CM016762">
    <property type="protein sequence ID" value="TMS34065.1"/>
    <property type="molecule type" value="Genomic_DNA"/>
</dbReference>
<evidence type="ECO:0000313" key="1">
    <source>
        <dbReference type="EMBL" id="TMS34065.1"/>
    </source>
</evidence>
<proteinExistence type="predicted"/>
<protein>
    <submittedName>
        <fullName evidence="1">Uncharacterized protein</fullName>
    </submittedName>
</protein>
<name>A0A4U8UP42_STECR</name>
<keyword evidence="2" id="KW-1185">Reference proteome</keyword>
<comment type="caution">
    <text evidence="1">The sequence shown here is derived from an EMBL/GenBank/DDBJ whole genome shotgun (WGS) entry which is preliminary data.</text>
</comment>
<organism evidence="1 2">
    <name type="scientific">Steinernema carpocapsae</name>
    <name type="common">Entomopathogenic nematode</name>
    <dbReference type="NCBI Taxonomy" id="34508"/>
    <lineage>
        <taxon>Eukaryota</taxon>
        <taxon>Metazoa</taxon>
        <taxon>Ecdysozoa</taxon>
        <taxon>Nematoda</taxon>
        <taxon>Chromadorea</taxon>
        <taxon>Rhabditida</taxon>
        <taxon>Tylenchina</taxon>
        <taxon>Panagrolaimomorpha</taxon>
        <taxon>Strongyloidoidea</taxon>
        <taxon>Steinernematidae</taxon>
        <taxon>Steinernema</taxon>
    </lineage>
</organism>
<gene>
    <name evidence="1" type="ORF">L596_001720</name>
</gene>
<dbReference type="Proteomes" id="UP000298663">
    <property type="component" value="Chromosome X"/>
</dbReference>